<dbReference type="SFLD" id="SFLDG01206">
    <property type="entry name" value="Xi.1"/>
    <property type="match status" value="1"/>
</dbReference>
<dbReference type="CDD" id="cd03190">
    <property type="entry name" value="GST_C_Omega_like"/>
    <property type="match status" value="1"/>
</dbReference>
<dbReference type="Pfam" id="PF13409">
    <property type="entry name" value="GST_N_2"/>
    <property type="match status" value="1"/>
</dbReference>
<dbReference type="EMBL" id="HBHK01019085">
    <property type="protein sequence ID" value="CAD9694284.1"/>
    <property type="molecule type" value="Transcribed_RNA"/>
</dbReference>
<evidence type="ECO:0000313" key="6">
    <source>
        <dbReference type="EMBL" id="CAD9694284.1"/>
    </source>
</evidence>
<reference evidence="6" key="1">
    <citation type="submission" date="2021-01" db="EMBL/GenBank/DDBJ databases">
        <authorList>
            <person name="Corre E."/>
            <person name="Pelletier E."/>
            <person name="Niang G."/>
            <person name="Scheremetjew M."/>
            <person name="Finn R."/>
            <person name="Kale V."/>
            <person name="Holt S."/>
            <person name="Cochrane G."/>
            <person name="Meng A."/>
            <person name="Brown T."/>
            <person name="Cohen L."/>
        </authorList>
    </citation>
    <scope>NUCLEOTIDE SEQUENCE</scope>
    <source>
        <strain evidence="6">NY070348D</strain>
    </source>
</reference>
<proteinExistence type="predicted"/>
<evidence type="ECO:0000256" key="2">
    <source>
        <dbReference type="PIRSR" id="PIRSR015753-2"/>
    </source>
</evidence>
<dbReference type="Gene3D" id="3.40.30.10">
    <property type="entry name" value="Glutaredoxin"/>
    <property type="match status" value="1"/>
</dbReference>
<gene>
    <name evidence="6" type="ORF">QSP1433_LOCUS12051</name>
</gene>
<dbReference type="Pfam" id="PF13410">
    <property type="entry name" value="GST_C_2"/>
    <property type="match status" value="1"/>
</dbReference>
<feature type="compositionally biased region" description="Basic and acidic residues" evidence="4">
    <location>
        <begin position="312"/>
        <end position="323"/>
    </location>
</feature>
<dbReference type="SUPFAM" id="SSF47616">
    <property type="entry name" value="GST C-terminal domain-like"/>
    <property type="match status" value="1"/>
</dbReference>
<dbReference type="PANTHER" id="PTHR32419">
    <property type="entry name" value="GLUTATHIONYL-HYDROQUINONE REDUCTASE"/>
    <property type="match status" value="1"/>
</dbReference>
<dbReference type="InterPro" id="IPR010987">
    <property type="entry name" value="Glutathione-S-Trfase_C-like"/>
</dbReference>
<dbReference type="InterPro" id="IPR004045">
    <property type="entry name" value="Glutathione_S-Trfase_N"/>
</dbReference>
<dbReference type="GO" id="GO:0004364">
    <property type="term" value="F:glutathione transferase activity"/>
    <property type="evidence" value="ECO:0007669"/>
    <property type="project" value="InterPro"/>
</dbReference>
<evidence type="ECO:0000259" key="5">
    <source>
        <dbReference type="PROSITE" id="PS50405"/>
    </source>
</evidence>
<dbReference type="InterPro" id="IPR040079">
    <property type="entry name" value="Glutathione_S-Trfase"/>
</dbReference>
<dbReference type="PIRSF" id="PIRSF015753">
    <property type="entry name" value="GST"/>
    <property type="match status" value="1"/>
</dbReference>
<feature type="site" description="Lowers pKa of active site Cys" evidence="3">
    <location>
        <position position="290"/>
    </location>
</feature>
<sequence>MAKTAMDEVDKEGAFVRTESGFRGWVKADGSSEFPVESGRYHLYVSYACPWASRCLAFRVLKGLEEHITFSTVDAVMRKTRPDDPNDEHHGWVFIENEDPLHGRKSIREIYEAEKRQTHKFTVPILYDKKENRIVSNESSEIIRMFNSEFQALIKDPVQRERDFYPEDMREAIDAVNEWVYTDINNGVYKCGFAKKQGAYDAAAVALFSALDRVERTLGKQRYIAGETLSEADIRLFVTIVRFDNVYHTHFKCNKKRIIDYPNLYNYIREIYQTDRIAETVNMHHIVHHYYRSHPTVNPYGIVPLTPSAEEGFKLPHDRDRTYSHKKQKTN</sequence>
<feature type="binding site" evidence="2">
    <location>
        <begin position="120"/>
        <end position="123"/>
    </location>
    <ligand>
        <name>glutathione</name>
        <dbReference type="ChEBI" id="CHEBI:57925"/>
    </ligand>
</feature>
<evidence type="ECO:0000256" key="3">
    <source>
        <dbReference type="PIRSR" id="PIRSR015753-3"/>
    </source>
</evidence>
<organism evidence="6">
    <name type="scientific">Mucochytrium quahogii</name>
    <dbReference type="NCBI Taxonomy" id="96639"/>
    <lineage>
        <taxon>Eukaryota</taxon>
        <taxon>Sar</taxon>
        <taxon>Stramenopiles</taxon>
        <taxon>Bigyra</taxon>
        <taxon>Labyrinthulomycetes</taxon>
        <taxon>Thraustochytrida</taxon>
        <taxon>Thraustochytriidae</taxon>
        <taxon>Mucochytrium</taxon>
    </lineage>
</organism>
<accession>A0A7S2SB19</accession>
<dbReference type="InterPro" id="IPR047047">
    <property type="entry name" value="GST_Omega-like_C"/>
</dbReference>
<dbReference type="SUPFAM" id="SSF52833">
    <property type="entry name" value="Thioredoxin-like"/>
    <property type="match status" value="1"/>
</dbReference>
<evidence type="ECO:0000256" key="4">
    <source>
        <dbReference type="SAM" id="MobiDB-lite"/>
    </source>
</evidence>
<feature type="region of interest" description="Disordered" evidence="4">
    <location>
        <begin position="312"/>
        <end position="331"/>
    </location>
</feature>
<feature type="binding site" evidence="2">
    <location>
        <begin position="138"/>
        <end position="139"/>
    </location>
    <ligand>
        <name>glutathione</name>
        <dbReference type="ChEBI" id="CHEBI:57925"/>
    </ligand>
</feature>
<dbReference type="InterPro" id="IPR036282">
    <property type="entry name" value="Glutathione-S-Trfase_C_sf"/>
</dbReference>
<feature type="domain" description="GST C-terminal" evidence="5">
    <location>
        <begin position="166"/>
        <end position="300"/>
    </location>
</feature>
<dbReference type="PROSITE" id="PS50405">
    <property type="entry name" value="GST_CTER"/>
    <property type="match status" value="1"/>
</dbReference>
<dbReference type="GO" id="GO:0005737">
    <property type="term" value="C:cytoplasm"/>
    <property type="evidence" value="ECO:0007669"/>
    <property type="project" value="TreeGrafter"/>
</dbReference>
<protein>
    <recommendedName>
        <fullName evidence="5">GST C-terminal domain-containing protein</fullName>
    </recommendedName>
</protein>
<dbReference type="Gene3D" id="1.20.1050.10">
    <property type="match status" value="1"/>
</dbReference>
<dbReference type="SFLD" id="SFLDS00019">
    <property type="entry name" value="Glutathione_Transferase_(cytos"/>
    <property type="match status" value="1"/>
</dbReference>
<feature type="site" description="Lowers pKa of active site Cys" evidence="3">
    <location>
        <position position="247"/>
    </location>
</feature>
<feature type="binding site" evidence="2">
    <location>
        <position position="92"/>
    </location>
    <ligand>
        <name>glutathione</name>
        <dbReference type="ChEBI" id="CHEBI:57925"/>
    </ligand>
</feature>
<dbReference type="PANTHER" id="PTHR32419:SF6">
    <property type="entry name" value="GLUTATHIONE S-TRANSFERASE OMEGA-LIKE 1-RELATED"/>
    <property type="match status" value="1"/>
</dbReference>
<dbReference type="InterPro" id="IPR016639">
    <property type="entry name" value="GST_Omega/GSH"/>
</dbReference>
<feature type="active site" description="Proton donor/acceptor" evidence="1">
    <location>
        <position position="189"/>
    </location>
</feature>
<dbReference type="AlphaFoldDB" id="A0A7S2SB19"/>
<feature type="active site" description="Nucleophile" evidence="1">
    <location>
        <position position="49"/>
    </location>
</feature>
<evidence type="ECO:0000256" key="1">
    <source>
        <dbReference type="PIRSR" id="PIRSR015753-1"/>
    </source>
</evidence>
<name>A0A7S2SB19_9STRA</name>
<dbReference type="SFLD" id="SFLDG01148">
    <property type="entry name" value="Xi_(cytGST)"/>
    <property type="match status" value="1"/>
</dbReference>
<dbReference type="InterPro" id="IPR036249">
    <property type="entry name" value="Thioredoxin-like_sf"/>
</dbReference>